<evidence type="ECO:0000313" key="6">
    <source>
        <dbReference type="EMBL" id="QJD80608.1"/>
    </source>
</evidence>
<protein>
    <recommendedName>
        <fullName evidence="2">protein-glutamate methylesterase</fullName>
        <ecNumber evidence="2">3.1.1.61</ecNumber>
    </recommendedName>
</protein>
<dbReference type="GO" id="GO:0000156">
    <property type="term" value="F:phosphorelay response regulator activity"/>
    <property type="evidence" value="ECO:0007669"/>
    <property type="project" value="InterPro"/>
</dbReference>
<evidence type="ECO:0000259" key="5">
    <source>
        <dbReference type="PROSITE" id="PS50122"/>
    </source>
</evidence>
<feature type="domain" description="CheB-type methylesterase" evidence="5">
    <location>
        <begin position="6"/>
        <end position="189"/>
    </location>
</feature>
<dbReference type="InterPro" id="IPR000673">
    <property type="entry name" value="Sig_transdc_resp-reg_Me-estase"/>
</dbReference>
<dbReference type="PANTHER" id="PTHR42872:SF6">
    <property type="entry name" value="PROTEIN-GLUTAMATE METHYLESTERASE_PROTEIN-GLUTAMINE GLUTAMINASE"/>
    <property type="match status" value="1"/>
</dbReference>
<dbReference type="GO" id="GO:0006935">
    <property type="term" value="P:chemotaxis"/>
    <property type="evidence" value="ECO:0007669"/>
    <property type="project" value="UniProtKB-UniRule"/>
</dbReference>
<evidence type="ECO:0000256" key="2">
    <source>
        <dbReference type="ARBA" id="ARBA00039140"/>
    </source>
</evidence>
<gene>
    <name evidence="6" type="ORF">HH216_20960</name>
</gene>
<accession>A0A7L5DVI0</accession>
<dbReference type="Proteomes" id="UP000501128">
    <property type="component" value="Chromosome"/>
</dbReference>
<reference evidence="6 7" key="1">
    <citation type="submission" date="2020-04" db="EMBL/GenBank/DDBJ databases">
        <title>Genome sequencing of novel species.</title>
        <authorList>
            <person name="Heo J."/>
            <person name="Kim S.-J."/>
            <person name="Kim J.-S."/>
            <person name="Hong S.-B."/>
            <person name="Kwon S.-W."/>
        </authorList>
    </citation>
    <scope>NUCLEOTIDE SEQUENCE [LARGE SCALE GENOMIC DNA]</scope>
    <source>
        <strain evidence="6 7">CJU-R4</strain>
    </source>
</reference>
<dbReference type="Pfam" id="PF01339">
    <property type="entry name" value="CheB_methylest"/>
    <property type="match status" value="1"/>
</dbReference>
<keyword evidence="7" id="KW-1185">Reference proteome</keyword>
<evidence type="ECO:0000256" key="1">
    <source>
        <dbReference type="ARBA" id="ARBA00022801"/>
    </source>
</evidence>
<dbReference type="KEGG" id="srho:HH216_20960"/>
<comment type="catalytic activity">
    <reaction evidence="3">
        <text>[protein]-L-glutamate 5-O-methyl ester + H2O = L-glutamyl-[protein] + methanol + H(+)</text>
        <dbReference type="Rhea" id="RHEA:23236"/>
        <dbReference type="Rhea" id="RHEA-COMP:10208"/>
        <dbReference type="Rhea" id="RHEA-COMP:10311"/>
        <dbReference type="ChEBI" id="CHEBI:15377"/>
        <dbReference type="ChEBI" id="CHEBI:15378"/>
        <dbReference type="ChEBI" id="CHEBI:17790"/>
        <dbReference type="ChEBI" id="CHEBI:29973"/>
        <dbReference type="ChEBI" id="CHEBI:82795"/>
        <dbReference type="EC" id="3.1.1.61"/>
    </reaction>
</comment>
<dbReference type="PANTHER" id="PTHR42872">
    <property type="entry name" value="PROTEIN-GLUTAMATE METHYLESTERASE/PROTEIN-GLUTAMINE GLUTAMINASE"/>
    <property type="match status" value="1"/>
</dbReference>
<keyword evidence="1 4" id="KW-0378">Hydrolase</keyword>
<feature type="active site" evidence="4">
    <location>
        <position position="45"/>
    </location>
</feature>
<evidence type="ECO:0000256" key="3">
    <source>
        <dbReference type="ARBA" id="ARBA00048267"/>
    </source>
</evidence>
<keyword evidence="4" id="KW-0145">Chemotaxis</keyword>
<evidence type="ECO:0000313" key="7">
    <source>
        <dbReference type="Proteomes" id="UP000501128"/>
    </source>
</evidence>
<dbReference type="PROSITE" id="PS50122">
    <property type="entry name" value="CHEB"/>
    <property type="match status" value="1"/>
</dbReference>
<proteinExistence type="predicted"/>
<dbReference type="GO" id="GO:0008984">
    <property type="term" value="F:protein-glutamate methylesterase activity"/>
    <property type="evidence" value="ECO:0007669"/>
    <property type="project" value="UniProtKB-EC"/>
</dbReference>
<dbReference type="AlphaFoldDB" id="A0A7L5DVI0"/>
<dbReference type="CDD" id="cd16433">
    <property type="entry name" value="CheB"/>
    <property type="match status" value="1"/>
</dbReference>
<dbReference type="EMBL" id="CP051677">
    <property type="protein sequence ID" value="QJD80608.1"/>
    <property type="molecule type" value="Genomic_DNA"/>
</dbReference>
<dbReference type="EC" id="3.1.1.61" evidence="2"/>
<dbReference type="SUPFAM" id="SSF52738">
    <property type="entry name" value="Methylesterase CheB, C-terminal domain"/>
    <property type="match status" value="1"/>
</dbReference>
<dbReference type="Gene3D" id="3.40.50.180">
    <property type="entry name" value="Methylesterase CheB, C-terminal domain"/>
    <property type="match status" value="1"/>
</dbReference>
<dbReference type="RefSeq" id="WP_169552586.1">
    <property type="nucleotide sequence ID" value="NZ_CP051677.1"/>
</dbReference>
<feature type="active site" evidence="4">
    <location>
        <position position="18"/>
    </location>
</feature>
<dbReference type="InterPro" id="IPR035909">
    <property type="entry name" value="CheB_C"/>
</dbReference>
<sequence length="199" mass="21402">MAQDRLTHAHPVVLIGGSSGSIEVLLELLPALQPPLRSTVIIVVHRGNTADSTLTDLLAHRTQIPLREVDEKDPIEAGVIYLAPADYHLLIEADHIFSLDDSEKVNYTRPAIDVTFESAAAVYGPRLTGVLLSGANGDGTNGLLAIRKAGGRALVQKPETARIDTMPQQAIKQHAFDQLVDVDEIIAYINTLGVKTTST</sequence>
<evidence type="ECO:0000256" key="4">
    <source>
        <dbReference type="PROSITE-ProRule" id="PRU00050"/>
    </source>
</evidence>
<feature type="active site" evidence="4">
    <location>
        <position position="138"/>
    </location>
</feature>
<organism evidence="6 7">
    <name type="scientific">Spirosoma rhododendri</name>
    <dbReference type="NCBI Taxonomy" id="2728024"/>
    <lineage>
        <taxon>Bacteria</taxon>
        <taxon>Pseudomonadati</taxon>
        <taxon>Bacteroidota</taxon>
        <taxon>Cytophagia</taxon>
        <taxon>Cytophagales</taxon>
        <taxon>Cytophagaceae</taxon>
        <taxon>Spirosoma</taxon>
    </lineage>
</organism>
<dbReference type="GO" id="GO:0005737">
    <property type="term" value="C:cytoplasm"/>
    <property type="evidence" value="ECO:0007669"/>
    <property type="project" value="InterPro"/>
</dbReference>
<name>A0A7L5DVI0_9BACT</name>